<keyword evidence="8 10" id="KW-0472">Membrane</keyword>
<dbReference type="EMBL" id="MW080644">
    <property type="protein sequence ID" value="QOY46114.1"/>
    <property type="molecule type" value="Genomic_DNA"/>
</dbReference>
<evidence type="ECO:0000256" key="7">
    <source>
        <dbReference type="ARBA" id="ARBA00022989"/>
    </source>
</evidence>
<evidence type="ECO:0000256" key="4">
    <source>
        <dbReference type="ARBA" id="ARBA00021096"/>
    </source>
</evidence>
<dbReference type="Pfam" id="PF00361">
    <property type="entry name" value="Proton_antipo_M"/>
    <property type="match status" value="1"/>
</dbReference>
<name>A0A872ZPA9_9MAXI</name>
<evidence type="ECO:0000256" key="10">
    <source>
        <dbReference type="RuleBase" id="RU003404"/>
    </source>
</evidence>
<proteinExistence type="inferred from homology"/>
<feature type="domain" description="NADH:quinone oxidoreductase/Mrp antiporter transmembrane" evidence="11">
    <location>
        <begin position="109"/>
        <end position="382"/>
    </location>
</feature>
<feature type="transmembrane region" description="Helical" evidence="10">
    <location>
        <begin position="273"/>
        <end position="293"/>
    </location>
</feature>
<feature type="transmembrane region" description="Helical" evidence="10">
    <location>
        <begin position="245"/>
        <end position="266"/>
    </location>
</feature>
<keyword evidence="5 10" id="KW-0812">Transmembrane</keyword>
<dbReference type="GO" id="GO:0003954">
    <property type="term" value="F:NADH dehydrogenase activity"/>
    <property type="evidence" value="ECO:0007669"/>
    <property type="project" value="TreeGrafter"/>
</dbReference>
<keyword evidence="10" id="KW-0813">Transport</keyword>
<evidence type="ECO:0000256" key="5">
    <source>
        <dbReference type="ARBA" id="ARBA00022692"/>
    </source>
</evidence>
<dbReference type="GO" id="GO:0042773">
    <property type="term" value="P:ATP synthesis coupled electron transport"/>
    <property type="evidence" value="ECO:0007669"/>
    <property type="project" value="InterPro"/>
</dbReference>
<feature type="transmembrane region" description="Helical" evidence="10">
    <location>
        <begin position="90"/>
        <end position="109"/>
    </location>
</feature>
<organism evidence="13">
    <name type="scientific">Sinergasilus undulatus</name>
    <dbReference type="NCBI Taxonomy" id="232572"/>
    <lineage>
        <taxon>Eukaryota</taxon>
        <taxon>Metazoa</taxon>
        <taxon>Ecdysozoa</taxon>
        <taxon>Arthropoda</taxon>
        <taxon>Crustacea</taxon>
        <taxon>Multicrustacea</taxon>
        <taxon>Hexanauplia</taxon>
        <taxon>Copepoda</taxon>
        <taxon>Poecilostomatoida</taxon>
        <taxon>Ergasilidae</taxon>
        <taxon>Sinergasilus</taxon>
    </lineage>
</organism>
<evidence type="ECO:0000256" key="6">
    <source>
        <dbReference type="ARBA" id="ARBA00022982"/>
    </source>
</evidence>
<feature type="transmembrane region" description="Helical" evidence="10">
    <location>
        <begin position="420"/>
        <end position="445"/>
    </location>
</feature>
<evidence type="ECO:0000313" key="13">
    <source>
        <dbReference type="EMBL" id="QOY46114.1"/>
    </source>
</evidence>
<sequence length="570" mass="64389">MMNLKLNQFWLSISIFTFLIFMSLFVFFKSYTEKMTILFEWQLLSVLGKSVEFIILLDLFSISFFVTVMIITTSVLVFSNSYMNNDLFFTRFHMILYSFVLSMVLLIFSPNLVSVLIGWDGLGMSSYLLVIYYSSEKSFKAGMITALTNRVGDALLIIYISMSVYLWTLSANLIQYVSMMNYTGLGLVFLVAVSTKSAQIPFSAWLPAAMAAPTPVSALVHSSTLVTAGIYLMFRFNMIYSDVVITNYLLWTGSMTMFLASLSALSEMDMKKMVALSTLSQLGVMTLAMGSNLPLLGFLHLLAHAYFKALLFLSTGSMIHACGSYQDMRKSGSVLEVMPVSSSIMLICLLSLMGAPFMVGFYSKETIIESMMLMSLNSLPWLLMLMGVLLTGIYSMRMLYTISLSSSNQHSLHTKMDSDWLINTSMFILMIPGSCGGVLLNVIFFKSYTLVISTMQIKMLIYFMLFMAMLILPLMNMLKYTSNKHTQWVWTNLWNLPLFSGAAPLQLLGLRGIKLNYLNDYSWIYALKTTSILNSGEILSKSSTMYNSNKFSRFIRISLLYIVLLLLLFM</sequence>
<comment type="catalytic activity">
    <reaction evidence="9 10">
        <text>a ubiquinone + NADH + 5 H(+)(in) = a ubiquinol + NAD(+) + 4 H(+)(out)</text>
        <dbReference type="Rhea" id="RHEA:29091"/>
        <dbReference type="Rhea" id="RHEA-COMP:9565"/>
        <dbReference type="Rhea" id="RHEA-COMP:9566"/>
        <dbReference type="ChEBI" id="CHEBI:15378"/>
        <dbReference type="ChEBI" id="CHEBI:16389"/>
        <dbReference type="ChEBI" id="CHEBI:17976"/>
        <dbReference type="ChEBI" id="CHEBI:57540"/>
        <dbReference type="ChEBI" id="CHEBI:57945"/>
        <dbReference type="EC" id="7.1.1.2"/>
    </reaction>
</comment>
<evidence type="ECO:0000259" key="11">
    <source>
        <dbReference type="Pfam" id="PF00361"/>
    </source>
</evidence>
<comment type="similarity">
    <text evidence="10">Belongs to the complex I subunit 5 family.</text>
</comment>
<dbReference type="Pfam" id="PF00662">
    <property type="entry name" value="Proton_antipo_N"/>
    <property type="match status" value="1"/>
</dbReference>
<feature type="transmembrane region" description="Helical" evidence="10">
    <location>
        <begin position="205"/>
        <end position="233"/>
    </location>
</feature>
<evidence type="ECO:0000256" key="8">
    <source>
        <dbReference type="ARBA" id="ARBA00023136"/>
    </source>
</evidence>
<dbReference type="PANTHER" id="PTHR42829">
    <property type="entry name" value="NADH-UBIQUINONE OXIDOREDUCTASE CHAIN 5"/>
    <property type="match status" value="1"/>
</dbReference>
<accession>A0A872ZPA9</accession>
<evidence type="ECO:0000259" key="12">
    <source>
        <dbReference type="Pfam" id="PF00662"/>
    </source>
</evidence>
<dbReference type="InterPro" id="IPR001516">
    <property type="entry name" value="Proton_antipo_N"/>
</dbReference>
<dbReference type="PANTHER" id="PTHR42829:SF2">
    <property type="entry name" value="NADH-UBIQUINONE OXIDOREDUCTASE CHAIN 5"/>
    <property type="match status" value="1"/>
</dbReference>
<comment type="subcellular location">
    <subcellularLocation>
        <location evidence="2">Membrane</location>
        <topology evidence="2">Multi-pass membrane protein</topology>
    </subcellularLocation>
</comment>
<evidence type="ECO:0000256" key="9">
    <source>
        <dbReference type="ARBA" id="ARBA00049551"/>
    </source>
</evidence>
<feature type="transmembrane region" description="Helical" evidence="10">
    <location>
        <begin position="457"/>
        <end position="475"/>
    </location>
</feature>
<feature type="transmembrane region" description="Helical" evidence="10">
    <location>
        <begin position="551"/>
        <end position="569"/>
    </location>
</feature>
<evidence type="ECO:0000256" key="2">
    <source>
        <dbReference type="ARBA" id="ARBA00004141"/>
    </source>
</evidence>
<comment type="function">
    <text evidence="1">Core subunit of the mitochondrial membrane respiratory chain NADH dehydrogenase (Complex I) that is believed to belong to the minimal assembly required for catalysis. Complex I functions in the transfer of electrons from NADH to the respiratory chain. The immediate electron acceptor for the enzyme is believed to be ubiquinone.</text>
</comment>
<feature type="transmembrane region" description="Helical" evidence="10">
    <location>
        <begin position="147"/>
        <end position="167"/>
    </location>
</feature>
<gene>
    <name evidence="13" type="primary">nad5</name>
</gene>
<reference evidence="13" key="1">
    <citation type="submission" date="2020-10" db="EMBL/GenBank/DDBJ databases">
        <title>Complete mitochondrial genome of Sinergasilus undulates (Copepoda: Poecilostomatoida).</title>
        <authorList>
            <person name="Hua C."/>
        </authorList>
    </citation>
    <scope>NUCLEOTIDE SEQUENCE</scope>
</reference>
<keyword evidence="10 13" id="KW-0496">Mitochondrion</keyword>
<dbReference type="GO" id="GO:0008137">
    <property type="term" value="F:NADH dehydrogenase (ubiquinone) activity"/>
    <property type="evidence" value="ECO:0007669"/>
    <property type="project" value="UniProtKB-EC"/>
</dbReference>
<dbReference type="GO" id="GO:0015990">
    <property type="term" value="P:electron transport coupled proton transport"/>
    <property type="evidence" value="ECO:0007669"/>
    <property type="project" value="TreeGrafter"/>
</dbReference>
<dbReference type="AlphaFoldDB" id="A0A872ZPA9"/>
<keyword evidence="10" id="KW-0830">Ubiquinone</keyword>
<geneLocation type="mitochondrion" evidence="13"/>
<protein>
    <recommendedName>
        <fullName evidence="4 10">NADH-ubiquinone oxidoreductase chain 5</fullName>
        <ecNumber evidence="3 10">7.1.1.2</ecNumber>
    </recommendedName>
</protein>
<keyword evidence="6" id="KW-0249">Electron transport</keyword>
<dbReference type="EC" id="7.1.1.2" evidence="3 10"/>
<feature type="transmembrane region" description="Helical" evidence="10">
    <location>
        <begin position="379"/>
        <end position="400"/>
    </location>
</feature>
<feature type="transmembrane region" description="Helical" evidence="10">
    <location>
        <begin position="9"/>
        <end position="28"/>
    </location>
</feature>
<feature type="domain" description="NADH-Ubiquinone oxidoreductase (complex I) chain 5 N-terminal" evidence="12">
    <location>
        <begin position="49"/>
        <end position="92"/>
    </location>
</feature>
<feature type="transmembrane region" description="Helical" evidence="10">
    <location>
        <begin position="53"/>
        <end position="78"/>
    </location>
</feature>
<dbReference type="InterPro" id="IPR003945">
    <property type="entry name" value="NU5C-like"/>
</dbReference>
<keyword evidence="7 10" id="KW-1133">Transmembrane helix</keyword>
<dbReference type="InterPro" id="IPR001750">
    <property type="entry name" value="ND/Mrp_TM"/>
</dbReference>
<evidence type="ECO:0000256" key="3">
    <source>
        <dbReference type="ARBA" id="ARBA00012944"/>
    </source>
</evidence>
<keyword evidence="10" id="KW-0520">NAD</keyword>
<dbReference type="PRINTS" id="PR01434">
    <property type="entry name" value="NADHDHGNASE5"/>
</dbReference>
<dbReference type="GO" id="GO:0016020">
    <property type="term" value="C:membrane"/>
    <property type="evidence" value="ECO:0007669"/>
    <property type="project" value="UniProtKB-SubCell"/>
</dbReference>
<feature type="transmembrane region" description="Helical" evidence="10">
    <location>
        <begin position="337"/>
        <end position="359"/>
    </location>
</feature>
<comment type="function">
    <text evidence="10">Core subunit of the mitochondrial membrane respiratory chain NADH dehydrogenase (Complex I) which catalyzes electron transfer from NADH through the respiratory chain, using ubiquinone as an electron acceptor. Essential for the catalytic activity and assembly of complex I.</text>
</comment>
<evidence type="ECO:0000256" key="1">
    <source>
        <dbReference type="ARBA" id="ARBA00003257"/>
    </source>
</evidence>